<evidence type="ECO:0008006" key="4">
    <source>
        <dbReference type="Google" id="ProtNLM"/>
    </source>
</evidence>
<feature type="compositionally biased region" description="Polar residues" evidence="1">
    <location>
        <begin position="1"/>
        <end position="23"/>
    </location>
</feature>
<dbReference type="Gene3D" id="3.80.10.10">
    <property type="entry name" value="Ribonuclease Inhibitor"/>
    <property type="match status" value="1"/>
</dbReference>
<dbReference type="InParanoid" id="A0A409Y4U8"/>
<dbReference type="AlphaFoldDB" id="A0A409Y4U8"/>
<keyword evidence="3" id="KW-1185">Reference proteome</keyword>
<dbReference type="EMBL" id="NHYE01001149">
    <property type="protein sequence ID" value="PPQ98064.1"/>
    <property type="molecule type" value="Genomic_DNA"/>
</dbReference>
<organism evidence="2 3">
    <name type="scientific">Gymnopilus dilepis</name>
    <dbReference type="NCBI Taxonomy" id="231916"/>
    <lineage>
        <taxon>Eukaryota</taxon>
        <taxon>Fungi</taxon>
        <taxon>Dikarya</taxon>
        <taxon>Basidiomycota</taxon>
        <taxon>Agaricomycotina</taxon>
        <taxon>Agaricomycetes</taxon>
        <taxon>Agaricomycetidae</taxon>
        <taxon>Agaricales</taxon>
        <taxon>Agaricineae</taxon>
        <taxon>Hymenogastraceae</taxon>
        <taxon>Gymnopilus</taxon>
    </lineage>
</organism>
<dbReference type="OrthoDB" id="2891411at2759"/>
<proteinExistence type="predicted"/>
<reference evidence="2 3" key="1">
    <citation type="journal article" date="2018" name="Evol. Lett.">
        <title>Horizontal gene cluster transfer increased hallucinogenic mushroom diversity.</title>
        <authorList>
            <person name="Reynolds H.T."/>
            <person name="Vijayakumar V."/>
            <person name="Gluck-Thaler E."/>
            <person name="Korotkin H.B."/>
            <person name="Matheny P.B."/>
            <person name="Slot J.C."/>
        </authorList>
    </citation>
    <scope>NUCLEOTIDE SEQUENCE [LARGE SCALE GENOMIC DNA]</scope>
    <source>
        <strain evidence="2 3">SRW20</strain>
    </source>
</reference>
<comment type="caution">
    <text evidence="2">The sequence shown here is derived from an EMBL/GenBank/DDBJ whole genome shotgun (WGS) entry which is preliminary data.</text>
</comment>
<evidence type="ECO:0000256" key="1">
    <source>
        <dbReference type="SAM" id="MobiDB-lite"/>
    </source>
</evidence>
<name>A0A409Y4U8_9AGAR</name>
<evidence type="ECO:0000313" key="3">
    <source>
        <dbReference type="Proteomes" id="UP000284706"/>
    </source>
</evidence>
<gene>
    <name evidence="2" type="ORF">CVT26_003290</name>
</gene>
<evidence type="ECO:0000313" key="2">
    <source>
        <dbReference type="EMBL" id="PPQ98064.1"/>
    </source>
</evidence>
<sequence length="396" mass="45353">MPGQRKQLSNSVAHSDTSGATHQTQKRHPKRQKKDADDLAARSLSLGRQDINTTGLPAFPDELLAEVPFQLPTVPLPTIEIILQDAKTHILRQKTLLALSQTCSNLRRFFRPYAWDRIEVVTSKGRASNRELLRQLEVVTVRDSSLAHLVNFDIESSIYLPFRIVNLNIRNYSVLPVVKELARCFDMFPNLHSVRLQISYNCNERSQGCRSEVNRVLCNRSYPQIRSAIVSESVYDFLACCPQIRTAHPTERHLQYKSSFLCALFKCSQLENLEIDIRMADYTDLPTRFPKLRSLALYFFTYPQDHSEIHEVTLQSLSNLKYLDNLVLRIGHFHTPQARASLIDLGKALLLDLQKLDGRKKTFELTGQEEAPRDWPSIEEVNITFPAIRLLSAVDL</sequence>
<feature type="region of interest" description="Disordered" evidence="1">
    <location>
        <begin position="1"/>
        <end position="38"/>
    </location>
</feature>
<protein>
    <recommendedName>
        <fullName evidence="4">F-box domain-containing protein</fullName>
    </recommendedName>
</protein>
<feature type="compositionally biased region" description="Basic residues" evidence="1">
    <location>
        <begin position="24"/>
        <end position="33"/>
    </location>
</feature>
<dbReference type="InterPro" id="IPR032675">
    <property type="entry name" value="LRR_dom_sf"/>
</dbReference>
<dbReference type="Proteomes" id="UP000284706">
    <property type="component" value="Unassembled WGS sequence"/>
</dbReference>
<accession>A0A409Y4U8</accession>